<evidence type="ECO:0000256" key="1">
    <source>
        <dbReference type="SAM" id="Phobius"/>
    </source>
</evidence>
<dbReference type="RefSeq" id="WP_323737977.1">
    <property type="nucleotide sequence ID" value="NZ_CP112932.1"/>
</dbReference>
<keyword evidence="1" id="KW-0472">Membrane</keyword>
<reference evidence="2 3" key="1">
    <citation type="submission" date="2022-10" db="EMBL/GenBank/DDBJ databases">
        <title>Host association and intracellularity evolved multiple times independently in the Rickettsiales.</title>
        <authorList>
            <person name="Castelli M."/>
            <person name="Nardi T."/>
            <person name="Gammuto L."/>
            <person name="Bellinzona G."/>
            <person name="Sabaneyeva E."/>
            <person name="Potekhin A."/>
            <person name="Serra V."/>
            <person name="Petroni G."/>
            <person name="Sassera D."/>
        </authorList>
    </citation>
    <scope>NUCLEOTIDE SEQUENCE [LARGE SCALE GENOMIC DNA]</scope>
    <source>
        <strain evidence="2 3">Kr 154-4</strain>
    </source>
</reference>
<sequence length="55" mass="6120">MEYNLIADFLAKFAACSDPIKAVIIVNTSIISVSFLFIVKQTITESLKLLNRSTQ</sequence>
<protein>
    <submittedName>
        <fullName evidence="2">Uncharacterized protein</fullName>
    </submittedName>
</protein>
<name>A0ABZ0UVQ9_9RICK</name>
<proteinExistence type="predicted"/>
<organism evidence="2 3">
    <name type="scientific">Candidatus Trichorickettsia mobilis</name>
    <dbReference type="NCBI Taxonomy" id="1346319"/>
    <lineage>
        <taxon>Bacteria</taxon>
        <taxon>Pseudomonadati</taxon>
        <taxon>Pseudomonadota</taxon>
        <taxon>Alphaproteobacteria</taxon>
        <taxon>Rickettsiales</taxon>
        <taxon>Rickettsiaceae</taxon>
        <taxon>Rickettsieae</taxon>
        <taxon>Candidatus Trichorickettsia</taxon>
    </lineage>
</organism>
<keyword evidence="3" id="KW-1185">Reference proteome</keyword>
<dbReference type="EMBL" id="CP112932">
    <property type="protein sequence ID" value="WPY01182.1"/>
    <property type="molecule type" value="Genomic_DNA"/>
</dbReference>
<accession>A0ABZ0UVQ9</accession>
<feature type="transmembrane region" description="Helical" evidence="1">
    <location>
        <begin position="20"/>
        <end position="39"/>
    </location>
</feature>
<keyword evidence="1" id="KW-0812">Transmembrane</keyword>
<evidence type="ECO:0000313" key="3">
    <source>
        <dbReference type="Proteomes" id="UP001326613"/>
    </source>
</evidence>
<gene>
    <name evidence="2" type="ORF">Trichorick_01087</name>
</gene>
<evidence type="ECO:0000313" key="2">
    <source>
        <dbReference type="EMBL" id="WPY01182.1"/>
    </source>
</evidence>
<keyword evidence="1" id="KW-1133">Transmembrane helix</keyword>
<dbReference type="Proteomes" id="UP001326613">
    <property type="component" value="Chromosome"/>
</dbReference>